<feature type="transmembrane region" description="Helical" evidence="1">
    <location>
        <begin position="507"/>
        <end position="526"/>
    </location>
</feature>
<reference evidence="3" key="1">
    <citation type="submission" date="2018-12" db="EMBL/GenBank/DDBJ databases">
        <title>Tengunoibacter tsumagoiensis gen. nov., sp. nov., Dictyobacter kobayashii sp. nov., D. alpinus sp. nov., and D. joshuensis sp. nov. and description of Dictyobacteraceae fam. nov. within the order Ktedonobacterales isolated from Tengu-no-mugimeshi.</title>
        <authorList>
            <person name="Wang C.M."/>
            <person name="Zheng Y."/>
            <person name="Sakai Y."/>
            <person name="Toyoda A."/>
            <person name="Minakuchi Y."/>
            <person name="Abe K."/>
            <person name="Yokota A."/>
            <person name="Yabe S."/>
        </authorList>
    </citation>
    <scope>NUCLEOTIDE SEQUENCE [LARGE SCALE GENOMIC DNA]</scope>
    <source>
        <strain evidence="3">Uno3</strain>
    </source>
</reference>
<keyword evidence="1" id="KW-1133">Transmembrane helix</keyword>
<feature type="transmembrane region" description="Helical" evidence="1">
    <location>
        <begin position="69"/>
        <end position="89"/>
    </location>
</feature>
<feature type="transmembrane region" description="Helical" evidence="1">
    <location>
        <begin position="393"/>
        <end position="418"/>
    </location>
</feature>
<dbReference type="AlphaFoldDB" id="A0A401ZZ99"/>
<name>A0A401ZZ99_9CHLR</name>
<gene>
    <name evidence="2" type="ORF">KTT_20440</name>
</gene>
<feature type="transmembrane region" description="Helical" evidence="1">
    <location>
        <begin position="324"/>
        <end position="344"/>
    </location>
</feature>
<evidence type="ECO:0000313" key="2">
    <source>
        <dbReference type="EMBL" id="GCE12185.1"/>
    </source>
</evidence>
<keyword evidence="3" id="KW-1185">Reference proteome</keyword>
<feature type="transmembrane region" description="Helical" evidence="1">
    <location>
        <begin position="246"/>
        <end position="267"/>
    </location>
</feature>
<proteinExistence type="predicted"/>
<dbReference type="OrthoDB" id="4334618at2"/>
<feature type="transmembrane region" description="Helical" evidence="1">
    <location>
        <begin position="33"/>
        <end position="57"/>
    </location>
</feature>
<comment type="caution">
    <text evidence="2">The sequence shown here is derived from an EMBL/GenBank/DDBJ whole genome shotgun (WGS) entry which is preliminary data.</text>
</comment>
<feature type="transmembrane region" description="Helical" evidence="1">
    <location>
        <begin position="144"/>
        <end position="170"/>
    </location>
</feature>
<dbReference type="Proteomes" id="UP000287352">
    <property type="component" value="Unassembled WGS sequence"/>
</dbReference>
<keyword evidence="1" id="KW-0812">Transmembrane</keyword>
<protein>
    <submittedName>
        <fullName evidence="2">Uncharacterized protein</fullName>
    </submittedName>
</protein>
<accession>A0A401ZZ99</accession>
<feature type="transmembrane region" description="Helical" evidence="1">
    <location>
        <begin position="424"/>
        <end position="450"/>
    </location>
</feature>
<sequence length="549" mass="61290">MIIHSQKLRWLFWLRWKIFQRSIQGAGNKGGRIALLIIQLIITLVFSILIAVGVFITLRFAPQQLSMELLSLGFTGVTVSWILFPLIGFQTNEGLNLSKLNQFPLTRLELMAGMVISTFLDFSTLWLFFALVAVVAGLTTSIPLFLLTFAVVVIFYAQVIGLSQLILSLLMSLLLTRRFRDLGVILIALLSMSGYLCRFAFTGSAGINFITKIQNNSFSPYLQWFPPGMAAKALQQAVAGQWLSSIAWLLGLLATTIGIFSLWIIAVERALATPENNASTKNVGQSTRAMPQNIKQTRRRSFLPPQTLALALKDLKYFRRDPQLTTIVVRVFFFVIVLMSYSIFNQGLGYWRMIYLLLIIFFSLLFFSNNILGVERQSLTTLLLFPIKPRQLLWAKNLVTLGLGILEMAICIPVVAWLTNNMDLIWPIGLAGLTGLIVLLGCGNVLSLLFPSRMALAQKGYRNTPATGSQSGCAKSLRALGAFGLEILILLPVLAAFLLPLLFQMRWLWLFTLPLALLYALLIYLAGTSWASTLLVNRIPELLEIISKE</sequence>
<evidence type="ECO:0000256" key="1">
    <source>
        <dbReference type="SAM" id="Phobius"/>
    </source>
</evidence>
<organism evidence="2 3">
    <name type="scientific">Tengunoibacter tsumagoiensis</name>
    <dbReference type="NCBI Taxonomy" id="2014871"/>
    <lineage>
        <taxon>Bacteria</taxon>
        <taxon>Bacillati</taxon>
        <taxon>Chloroflexota</taxon>
        <taxon>Ktedonobacteria</taxon>
        <taxon>Ktedonobacterales</taxon>
        <taxon>Dictyobacteraceae</taxon>
        <taxon>Tengunoibacter</taxon>
    </lineage>
</organism>
<dbReference type="EMBL" id="BIFR01000001">
    <property type="protein sequence ID" value="GCE12185.1"/>
    <property type="molecule type" value="Genomic_DNA"/>
</dbReference>
<feature type="transmembrane region" description="Helical" evidence="1">
    <location>
        <begin position="110"/>
        <end position="138"/>
    </location>
</feature>
<feature type="transmembrane region" description="Helical" evidence="1">
    <location>
        <begin position="350"/>
        <end position="372"/>
    </location>
</feature>
<feature type="transmembrane region" description="Helical" evidence="1">
    <location>
        <begin position="479"/>
        <end position="501"/>
    </location>
</feature>
<dbReference type="RefSeq" id="WP_126579826.1">
    <property type="nucleotide sequence ID" value="NZ_BIFR01000001.1"/>
</dbReference>
<keyword evidence="1" id="KW-0472">Membrane</keyword>
<feature type="transmembrane region" description="Helical" evidence="1">
    <location>
        <begin position="182"/>
        <end position="201"/>
    </location>
</feature>
<evidence type="ECO:0000313" key="3">
    <source>
        <dbReference type="Proteomes" id="UP000287352"/>
    </source>
</evidence>